<evidence type="ECO:0000313" key="4">
    <source>
        <dbReference type="EMBL" id="KAG5573477.1"/>
    </source>
</evidence>
<dbReference type="Proteomes" id="UP000824120">
    <property type="component" value="Chromosome 12"/>
</dbReference>
<feature type="transmembrane region" description="Helical" evidence="2">
    <location>
        <begin position="92"/>
        <end position="112"/>
    </location>
</feature>
<organism evidence="4 5">
    <name type="scientific">Solanum commersonii</name>
    <name type="common">Commerson's wild potato</name>
    <name type="synonym">Commerson's nightshade</name>
    <dbReference type="NCBI Taxonomy" id="4109"/>
    <lineage>
        <taxon>Eukaryota</taxon>
        <taxon>Viridiplantae</taxon>
        <taxon>Streptophyta</taxon>
        <taxon>Embryophyta</taxon>
        <taxon>Tracheophyta</taxon>
        <taxon>Spermatophyta</taxon>
        <taxon>Magnoliopsida</taxon>
        <taxon>eudicotyledons</taxon>
        <taxon>Gunneridae</taxon>
        <taxon>Pentapetalae</taxon>
        <taxon>asterids</taxon>
        <taxon>lamiids</taxon>
        <taxon>Solanales</taxon>
        <taxon>Solanaceae</taxon>
        <taxon>Solanoideae</taxon>
        <taxon>Solaneae</taxon>
        <taxon>Solanum</taxon>
    </lineage>
</organism>
<dbReference type="InterPro" id="IPR002921">
    <property type="entry name" value="Fungal_lipase-type"/>
</dbReference>
<name>A0A9J5WD91_SOLCO</name>
<dbReference type="InterPro" id="IPR044819">
    <property type="entry name" value="OBL-like"/>
</dbReference>
<dbReference type="CDD" id="cd00519">
    <property type="entry name" value="Lipase_3"/>
    <property type="match status" value="1"/>
</dbReference>
<proteinExistence type="predicted"/>
<accession>A0A9J5WD91</accession>
<dbReference type="SUPFAM" id="SSF53474">
    <property type="entry name" value="alpha/beta-Hydrolases"/>
    <property type="match status" value="1"/>
</dbReference>
<evidence type="ECO:0000313" key="5">
    <source>
        <dbReference type="Proteomes" id="UP000824120"/>
    </source>
</evidence>
<evidence type="ECO:0000256" key="2">
    <source>
        <dbReference type="SAM" id="Phobius"/>
    </source>
</evidence>
<reference evidence="4 5" key="1">
    <citation type="submission" date="2020-09" db="EMBL/GenBank/DDBJ databases">
        <title>De no assembly of potato wild relative species, Solanum commersonii.</title>
        <authorList>
            <person name="Cho K."/>
        </authorList>
    </citation>
    <scope>NUCLEOTIDE SEQUENCE [LARGE SCALE GENOMIC DNA]</scope>
    <source>
        <strain evidence="4">LZ3.2</strain>
        <tissue evidence="4">Leaf</tissue>
    </source>
</reference>
<keyword evidence="2" id="KW-1133">Transmembrane helix</keyword>
<dbReference type="InterPro" id="IPR029058">
    <property type="entry name" value="AB_hydrolase_fold"/>
</dbReference>
<dbReference type="OrthoDB" id="438440at2759"/>
<comment type="caution">
    <text evidence="4">The sequence shown here is derived from an EMBL/GenBank/DDBJ whole genome shotgun (WGS) entry which is preliminary data.</text>
</comment>
<evidence type="ECO:0000259" key="3">
    <source>
        <dbReference type="Pfam" id="PF01764"/>
    </source>
</evidence>
<evidence type="ECO:0000256" key="1">
    <source>
        <dbReference type="ARBA" id="ARBA00022801"/>
    </source>
</evidence>
<feature type="transmembrane region" description="Helical" evidence="2">
    <location>
        <begin position="304"/>
        <end position="325"/>
    </location>
</feature>
<feature type="domain" description="Fungal lipase-type" evidence="3">
    <location>
        <begin position="217"/>
        <end position="382"/>
    </location>
</feature>
<dbReference type="PANTHER" id="PTHR46086:SF30">
    <property type="entry name" value="FUNGAL LIPASE-LIKE DOMAIN-CONTAINING PROTEIN"/>
    <property type="match status" value="1"/>
</dbReference>
<dbReference type="AlphaFoldDB" id="A0A9J5WD91"/>
<keyword evidence="2" id="KW-0472">Membrane</keyword>
<gene>
    <name evidence="4" type="ORF">H5410_063243</name>
</gene>
<keyword evidence="1" id="KW-0378">Hydrolase</keyword>
<dbReference type="PANTHER" id="PTHR46086">
    <property type="entry name" value="ALPHA/BETA-HYDROLASES SUPERFAMILY PROTEIN"/>
    <property type="match status" value="1"/>
</dbReference>
<protein>
    <recommendedName>
        <fullName evidence="3">Fungal lipase-type domain-containing protein</fullName>
    </recommendedName>
</protein>
<dbReference type="Pfam" id="PF01764">
    <property type="entry name" value="Lipase_3"/>
    <property type="match status" value="1"/>
</dbReference>
<keyword evidence="2" id="KW-0812">Transmembrane</keyword>
<dbReference type="Gene3D" id="3.40.50.1820">
    <property type="entry name" value="alpha/beta hydrolase"/>
    <property type="match status" value="1"/>
</dbReference>
<dbReference type="GO" id="GO:0006629">
    <property type="term" value="P:lipid metabolic process"/>
    <property type="evidence" value="ECO:0007669"/>
    <property type="project" value="InterPro"/>
</dbReference>
<dbReference type="GO" id="GO:0004806">
    <property type="term" value="F:triacylglycerol lipase activity"/>
    <property type="evidence" value="ECO:0007669"/>
    <property type="project" value="InterPro"/>
</dbReference>
<keyword evidence="5" id="KW-1185">Reference proteome</keyword>
<sequence>MANNNEEFCKDYFELKAQEASYFDFIRIFYSSNLDKRNFFDASIGVTSTIRGFRRRWLIFISIVLQRLLFWFKNPMENLGSFIELLQNYPSFNGGFIQLFFNILQVYINNIFHRTIVGKVVRPQKSSEKFKSMIGNLDLRVELDKKIKTGDLRYNRHVSIMAAKLSYENEALNKTVIQQHWQMHFLGLHNFWNAYEEQYSTQAIMFQDKIEDPNLIVVAFRGTSPFNANAWITDIDLSWYEPEGLGKIHAGFMKALGLQKPIGWPKHINQEAQEQNNSNSKEFAYYKIREELKKILSKNDKAKFIVTGHSLGGALAILFASILIFHEEEWLLDKLEGVYTFGQPRVGDEQFGKFMMEKLKKFDVKYYRYVYCNDMVPRLPYDDKTLFFKHFGSCLFYNSLYCGKVLEEEPNKNYFSLLWVLPKVLNAVFELIRSFILPWIKGNDYKQSWSEIIFRMVGLIIPGLSAHGPVDYVNLTRLGTNLHLPQSQEGLKQD</sequence>
<feature type="transmembrane region" description="Helical" evidence="2">
    <location>
        <begin position="57"/>
        <end position="72"/>
    </location>
</feature>
<dbReference type="EMBL" id="JACXVP010000012">
    <property type="protein sequence ID" value="KAG5573477.1"/>
    <property type="molecule type" value="Genomic_DNA"/>
</dbReference>